<comment type="similarity">
    <text evidence="1">Belongs to the ABC transporter superfamily.</text>
</comment>
<dbReference type="SMART" id="SM00382">
    <property type="entry name" value="AAA"/>
    <property type="match status" value="1"/>
</dbReference>
<dbReference type="PROSITE" id="PS00211">
    <property type="entry name" value="ABC_TRANSPORTER_1"/>
    <property type="match status" value="1"/>
</dbReference>
<dbReference type="Gene3D" id="3.40.50.300">
    <property type="entry name" value="P-loop containing nucleotide triphosphate hydrolases"/>
    <property type="match status" value="1"/>
</dbReference>
<keyword evidence="4" id="KW-0067">ATP-binding</keyword>
<dbReference type="InterPro" id="IPR027417">
    <property type="entry name" value="P-loop_NTPase"/>
</dbReference>
<dbReference type="InterPro" id="IPR003439">
    <property type="entry name" value="ABC_transporter-like_ATP-bd"/>
</dbReference>
<keyword evidence="3" id="KW-0547">Nucleotide-binding</keyword>
<evidence type="ECO:0000313" key="7">
    <source>
        <dbReference type="Proteomes" id="UP001318300"/>
    </source>
</evidence>
<proteinExistence type="inferred from homology"/>
<dbReference type="SUPFAM" id="SSF52540">
    <property type="entry name" value="P-loop containing nucleoside triphosphate hydrolases"/>
    <property type="match status" value="1"/>
</dbReference>
<keyword evidence="2" id="KW-0813">Transport</keyword>
<dbReference type="PANTHER" id="PTHR43335:SF2">
    <property type="entry name" value="ABC TRANSPORTER, ATP-BINDING PROTEIN"/>
    <property type="match status" value="1"/>
</dbReference>
<evidence type="ECO:0000256" key="1">
    <source>
        <dbReference type="ARBA" id="ARBA00005417"/>
    </source>
</evidence>
<gene>
    <name evidence="6" type="ORF">E9228_000826</name>
</gene>
<evidence type="ECO:0000256" key="4">
    <source>
        <dbReference type="ARBA" id="ARBA00022840"/>
    </source>
</evidence>
<dbReference type="EMBL" id="JAAOYO010000001">
    <property type="protein sequence ID" value="NII40207.1"/>
    <property type="molecule type" value="Genomic_DNA"/>
</dbReference>
<keyword evidence="7" id="KW-1185">Reference proteome</keyword>
<dbReference type="Proteomes" id="UP001318300">
    <property type="component" value="Unassembled WGS sequence"/>
</dbReference>
<dbReference type="Pfam" id="PF00005">
    <property type="entry name" value="ABC_tran"/>
    <property type="match status" value="1"/>
</dbReference>
<comment type="caution">
    <text evidence="6">The sequence shown here is derived from an EMBL/GenBank/DDBJ whole genome shotgun (WGS) entry which is preliminary data.</text>
</comment>
<reference evidence="6 7" key="1">
    <citation type="submission" date="2020-03" db="EMBL/GenBank/DDBJ databases">
        <title>Above-ground endophytic microbial communities from plants in different locations in the United States.</title>
        <authorList>
            <person name="Frank C."/>
        </authorList>
    </citation>
    <scope>NUCLEOTIDE SEQUENCE [LARGE SCALE GENOMIC DNA]</scope>
    <source>
        <strain evidence="6 7">WW7</strain>
    </source>
</reference>
<dbReference type="RefSeq" id="WP_166779280.1">
    <property type="nucleotide sequence ID" value="NZ_JAAOYO010000001.1"/>
</dbReference>
<dbReference type="PROSITE" id="PS50893">
    <property type="entry name" value="ABC_TRANSPORTER_2"/>
    <property type="match status" value="1"/>
</dbReference>
<evidence type="ECO:0000256" key="3">
    <source>
        <dbReference type="ARBA" id="ARBA00022741"/>
    </source>
</evidence>
<dbReference type="InterPro" id="IPR017871">
    <property type="entry name" value="ABC_transporter-like_CS"/>
</dbReference>
<accession>A0ABX0T402</accession>
<evidence type="ECO:0000256" key="2">
    <source>
        <dbReference type="ARBA" id="ARBA00022448"/>
    </source>
</evidence>
<name>A0ABX0T402_9MICO</name>
<organism evidence="6 7">
    <name type="scientific">Curtobacterium salicis</name>
    <dbReference type="NCBI Taxonomy" id="1779862"/>
    <lineage>
        <taxon>Bacteria</taxon>
        <taxon>Bacillati</taxon>
        <taxon>Actinomycetota</taxon>
        <taxon>Actinomycetes</taxon>
        <taxon>Micrococcales</taxon>
        <taxon>Microbacteriaceae</taxon>
        <taxon>Curtobacterium</taxon>
    </lineage>
</organism>
<sequence>MTITVRDLCFAHPRRPPLFTGLALEIPPGRSVLLGPNGAGKSTLLALVADALRPSSGRISVDPVGSPTARGNRRRYRQAVSWLPQQSVAVPGLTVREHVAYFGWLKGLNRSDAWSRAVGALTSVDLLTRADQRASTLSGGQMRRLGVASALVSGASWILLDEPTAGLDPAQRNRFTQLLQSLPDDVSVLVSTHQTEDVATTVDHVTVLVDGRVPFAGTVGDFTRPFDDLGPASAVAAAYTHLVGEDD</sequence>
<dbReference type="PANTHER" id="PTHR43335">
    <property type="entry name" value="ABC TRANSPORTER, ATP-BINDING PROTEIN"/>
    <property type="match status" value="1"/>
</dbReference>
<feature type="domain" description="ABC transporter" evidence="5">
    <location>
        <begin position="3"/>
        <end position="235"/>
    </location>
</feature>
<evidence type="ECO:0000259" key="5">
    <source>
        <dbReference type="PROSITE" id="PS50893"/>
    </source>
</evidence>
<evidence type="ECO:0000313" key="6">
    <source>
        <dbReference type="EMBL" id="NII40207.1"/>
    </source>
</evidence>
<protein>
    <submittedName>
        <fullName evidence="6">ABC-type multidrug transport system ATPase subunit</fullName>
    </submittedName>
</protein>
<dbReference type="InterPro" id="IPR003593">
    <property type="entry name" value="AAA+_ATPase"/>
</dbReference>